<evidence type="ECO:0000313" key="2">
    <source>
        <dbReference type="EMBL" id="MBA4621614.1"/>
    </source>
</evidence>
<name>A0A7C8YM07_OPUST</name>
<reference evidence="2" key="2">
    <citation type="submission" date="2020-07" db="EMBL/GenBank/DDBJ databases">
        <authorList>
            <person name="Vera ALvarez R."/>
            <person name="Arias-Moreno D.M."/>
            <person name="Jimenez-Jacinto V."/>
            <person name="Jimenez-Bremont J.F."/>
            <person name="Swaminathan K."/>
            <person name="Moose S.P."/>
            <person name="Guerrero-Gonzalez M.L."/>
            <person name="Marino-Ramirez L."/>
            <person name="Landsman D."/>
            <person name="Rodriguez-Kessler M."/>
            <person name="Delgado-Sanchez P."/>
        </authorList>
    </citation>
    <scope>NUCLEOTIDE SEQUENCE</scope>
    <source>
        <tissue evidence="2">Cladode</tissue>
    </source>
</reference>
<sequence>MGPTVRRSDGQYERHHLPTNQGLLRRTPPLSPILHPVTTRLGRLRRVSDVRVQGSEMYPSPIPRLDGVSVRSSRRKSPAEGPTAAELLRHTLPGVPPWELQQGRLVRVCSRRVRVLASPDSVPDSALQRRP</sequence>
<protein>
    <submittedName>
        <fullName evidence="2">Uncharacterized protein</fullName>
    </submittedName>
</protein>
<organism evidence="2">
    <name type="scientific">Opuntia streptacantha</name>
    <name type="common">Prickly pear cactus</name>
    <name type="synonym">Opuntia cardona</name>
    <dbReference type="NCBI Taxonomy" id="393608"/>
    <lineage>
        <taxon>Eukaryota</taxon>
        <taxon>Viridiplantae</taxon>
        <taxon>Streptophyta</taxon>
        <taxon>Embryophyta</taxon>
        <taxon>Tracheophyta</taxon>
        <taxon>Spermatophyta</taxon>
        <taxon>Magnoliopsida</taxon>
        <taxon>eudicotyledons</taxon>
        <taxon>Gunneridae</taxon>
        <taxon>Pentapetalae</taxon>
        <taxon>Caryophyllales</taxon>
        <taxon>Cactineae</taxon>
        <taxon>Cactaceae</taxon>
        <taxon>Opuntioideae</taxon>
        <taxon>Opuntia</taxon>
    </lineage>
</organism>
<proteinExistence type="predicted"/>
<feature type="compositionally biased region" description="Basic and acidic residues" evidence="1">
    <location>
        <begin position="1"/>
        <end position="16"/>
    </location>
</feature>
<dbReference type="EMBL" id="GISG01034548">
    <property type="protein sequence ID" value="MBA4621614.1"/>
    <property type="molecule type" value="Transcribed_RNA"/>
</dbReference>
<feature type="region of interest" description="Disordered" evidence="1">
    <location>
        <begin position="1"/>
        <end position="35"/>
    </location>
</feature>
<feature type="region of interest" description="Disordered" evidence="1">
    <location>
        <begin position="63"/>
        <end position="85"/>
    </location>
</feature>
<accession>A0A7C8YM07</accession>
<dbReference type="AlphaFoldDB" id="A0A7C8YM07"/>
<evidence type="ECO:0000256" key="1">
    <source>
        <dbReference type="SAM" id="MobiDB-lite"/>
    </source>
</evidence>
<reference evidence="2" key="1">
    <citation type="journal article" date="2013" name="J. Plant Res.">
        <title>Effect of fungi and light on seed germination of three Opuntia species from semiarid lands of central Mexico.</title>
        <authorList>
            <person name="Delgado-Sanchez P."/>
            <person name="Jimenez-Bremont J.F."/>
            <person name="Guerrero-Gonzalez Mde L."/>
            <person name="Flores J."/>
        </authorList>
    </citation>
    <scope>NUCLEOTIDE SEQUENCE</scope>
    <source>
        <tissue evidence="2">Cladode</tissue>
    </source>
</reference>